<sequence length="353" mass="35626">MMAAVGGISNHVDHGLSWASPSLNCLGHAPNSLPLAMPGCDFDRKLPTPSMRKPPALMANSLRQLDSSPTATPSALWPPTPSPSSAMHVRRATELAFRAAEPMASTREEDRGGTRASTLNADAGVFVPMAHAAAGLNASAGAFVPLAAPAPQCYQPPPAPPVHPAPFLPEALGMALPPQSQVPEEQGELAAPAATTPRSPPAALAAPAAAPGGAAAATLDRSPRAGGARRAAPSWADETLGSGSGAEGGAVLGGAGAGPSRRWGPGGARRAPPAWADQAPDAGGAEEAEVASAGSAAHGSGECRPCAWFYKPKGCQLARDCGFCHLCPEGELKIRKKAKVAAIRQNHSGPTTR</sequence>
<organism evidence="2 3">
    <name type="scientific">Prorocentrum cordatum</name>
    <dbReference type="NCBI Taxonomy" id="2364126"/>
    <lineage>
        <taxon>Eukaryota</taxon>
        <taxon>Sar</taxon>
        <taxon>Alveolata</taxon>
        <taxon>Dinophyceae</taxon>
        <taxon>Prorocentrales</taxon>
        <taxon>Prorocentraceae</taxon>
        <taxon>Prorocentrum</taxon>
    </lineage>
</organism>
<comment type="caution">
    <text evidence="2">The sequence shown here is derived from an EMBL/GenBank/DDBJ whole genome shotgun (WGS) entry which is preliminary data.</text>
</comment>
<protein>
    <recommendedName>
        <fullName evidence="4">C3H1-type domain-containing protein</fullName>
    </recommendedName>
</protein>
<accession>A0ABN9XDY2</accession>
<feature type="compositionally biased region" description="Low complexity" evidence="1">
    <location>
        <begin position="189"/>
        <end position="234"/>
    </location>
</feature>
<keyword evidence="3" id="KW-1185">Reference proteome</keyword>
<evidence type="ECO:0008006" key="4">
    <source>
        <dbReference type="Google" id="ProtNLM"/>
    </source>
</evidence>
<evidence type="ECO:0000256" key="1">
    <source>
        <dbReference type="SAM" id="MobiDB-lite"/>
    </source>
</evidence>
<feature type="compositionally biased region" description="Low complexity" evidence="1">
    <location>
        <begin position="290"/>
        <end position="300"/>
    </location>
</feature>
<name>A0ABN9XDY2_9DINO</name>
<proteinExistence type="predicted"/>
<feature type="compositionally biased region" description="Low complexity" evidence="1">
    <location>
        <begin position="258"/>
        <end position="283"/>
    </location>
</feature>
<gene>
    <name evidence="2" type="ORF">PCOR1329_LOCUS74817</name>
</gene>
<evidence type="ECO:0000313" key="2">
    <source>
        <dbReference type="EMBL" id="CAK0896317.1"/>
    </source>
</evidence>
<feature type="region of interest" description="Disordered" evidence="1">
    <location>
        <begin position="179"/>
        <end position="300"/>
    </location>
</feature>
<dbReference type="Proteomes" id="UP001189429">
    <property type="component" value="Unassembled WGS sequence"/>
</dbReference>
<feature type="compositionally biased region" description="Gly residues" evidence="1">
    <location>
        <begin position="242"/>
        <end position="257"/>
    </location>
</feature>
<feature type="region of interest" description="Disordered" evidence="1">
    <location>
        <begin position="66"/>
        <end position="86"/>
    </location>
</feature>
<evidence type="ECO:0000313" key="3">
    <source>
        <dbReference type="Proteomes" id="UP001189429"/>
    </source>
</evidence>
<reference evidence="2" key="1">
    <citation type="submission" date="2023-10" db="EMBL/GenBank/DDBJ databases">
        <authorList>
            <person name="Chen Y."/>
            <person name="Shah S."/>
            <person name="Dougan E. K."/>
            <person name="Thang M."/>
            <person name="Chan C."/>
        </authorList>
    </citation>
    <scope>NUCLEOTIDE SEQUENCE [LARGE SCALE GENOMIC DNA]</scope>
</reference>
<dbReference type="EMBL" id="CAUYUJ010020170">
    <property type="protein sequence ID" value="CAK0896317.1"/>
    <property type="molecule type" value="Genomic_DNA"/>
</dbReference>